<protein>
    <submittedName>
        <fullName evidence="1">Uncharacterized protein</fullName>
    </submittedName>
</protein>
<proteinExistence type="predicted"/>
<comment type="caution">
    <text evidence="1">The sequence shown here is derived from an EMBL/GenBank/DDBJ whole genome shotgun (WGS) entry which is preliminary data.</text>
</comment>
<name>A0AAV8YHG4_9CUCU</name>
<dbReference type="EMBL" id="JAPWTK010000101">
    <property type="protein sequence ID" value="KAJ8950409.1"/>
    <property type="molecule type" value="Genomic_DNA"/>
</dbReference>
<reference evidence="1" key="1">
    <citation type="journal article" date="2023" name="Insect Mol. Biol.">
        <title>Genome sequencing provides insights into the evolution of gene families encoding plant cell wall-degrading enzymes in longhorned beetles.</title>
        <authorList>
            <person name="Shin N.R."/>
            <person name="Okamura Y."/>
            <person name="Kirsch R."/>
            <person name="Pauchet Y."/>
        </authorList>
    </citation>
    <scope>NUCLEOTIDE SEQUENCE</scope>
    <source>
        <strain evidence="1">AMC_N1</strain>
    </source>
</reference>
<dbReference type="Proteomes" id="UP001162162">
    <property type="component" value="Unassembled WGS sequence"/>
</dbReference>
<evidence type="ECO:0000313" key="1">
    <source>
        <dbReference type="EMBL" id="KAJ8950409.1"/>
    </source>
</evidence>
<gene>
    <name evidence="1" type="ORF">NQ318_003685</name>
</gene>
<organism evidence="1 2">
    <name type="scientific">Aromia moschata</name>
    <dbReference type="NCBI Taxonomy" id="1265417"/>
    <lineage>
        <taxon>Eukaryota</taxon>
        <taxon>Metazoa</taxon>
        <taxon>Ecdysozoa</taxon>
        <taxon>Arthropoda</taxon>
        <taxon>Hexapoda</taxon>
        <taxon>Insecta</taxon>
        <taxon>Pterygota</taxon>
        <taxon>Neoptera</taxon>
        <taxon>Endopterygota</taxon>
        <taxon>Coleoptera</taxon>
        <taxon>Polyphaga</taxon>
        <taxon>Cucujiformia</taxon>
        <taxon>Chrysomeloidea</taxon>
        <taxon>Cerambycidae</taxon>
        <taxon>Cerambycinae</taxon>
        <taxon>Callichromatini</taxon>
        <taxon>Aromia</taxon>
    </lineage>
</organism>
<keyword evidence="2" id="KW-1185">Reference proteome</keyword>
<dbReference type="AlphaFoldDB" id="A0AAV8YHG4"/>
<sequence length="195" mass="22064">MDSIRKIVPNSIFVAESAECVASRLIYLFLVRSTEMPGDALYWNPTEFDSEESLEYPSKEPYVDPWDLENYAYIREHLDSMELSSAPSGSSGEFAAEANSNSFYYVPGNRHAPGPPYVHGPPYVPGPPYMPSVPDRRSYDSVPSEHENYAAIDEVKMYDRARKTRSEMFGPSRRGRPAEEYESGILKVYIAKLLS</sequence>
<accession>A0AAV8YHG4</accession>
<evidence type="ECO:0000313" key="2">
    <source>
        <dbReference type="Proteomes" id="UP001162162"/>
    </source>
</evidence>